<keyword evidence="3" id="KW-1185">Reference proteome</keyword>
<accession>A0ABX3IJ90</accession>
<dbReference type="Proteomes" id="UP000242616">
    <property type="component" value="Unassembled WGS sequence"/>
</dbReference>
<dbReference type="RefSeq" id="WP_077197822.1">
    <property type="nucleotide sequence ID" value="NZ_LBFC01000005.1"/>
</dbReference>
<keyword evidence="1" id="KW-0812">Transmembrane</keyword>
<evidence type="ECO:0000256" key="1">
    <source>
        <dbReference type="SAM" id="Phobius"/>
    </source>
</evidence>
<keyword evidence="1" id="KW-1133">Transmembrane helix</keyword>
<comment type="caution">
    <text evidence="2">The sequence shown here is derived from an EMBL/GenBank/DDBJ whole genome shotgun (WGS) entry which is preliminary data.</text>
</comment>
<reference evidence="2 3" key="1">
    <citation type="submission" date="2015-06" db="EMBL/GenBank/DDBJ databases">
        <title>Genome sequencing of Thermotogales isolates from hydrothermal vents.</title>
        <authorList>
            <person name="Haverkamp T.H."/>
            <person name="Kublanov I.V."/>
            <person name="Nesbo C.L."/>
        </authorList>
    </citation>
    <scope>NUCLEOTIDE SEQUENCE [LARGE SCALE GENOMIC DNA]</scope>
    <source>
        <strain evidence="3">ik275mar</strain>
    </source>
</reference>
<evidence type="ECO:0008006" key="4">
    <source>
        <dbReference type="Google" id="ProtNLM"/>
    </source>
</evidence>
<sequence length="82" mass="9313">MKLTGKILILITTLVLGSFLVLTLITNKTVSKSLIQSYDEKLTAVVKKTNFVLSKYFESIHITSYNLSVMNLEPFIRIKKGY</sequence>
<protein>
    <recommendedName>
        <fullName evidence="4">Methyl-accepting chemotaxis protein</fullName>
    </recommendedName>
</protein>
<dbReference type="EMBL" id="LBFC01000005">
    <property type="protein sequence ID" value="ONN27891.1"/>
    <property type="molecule type" value="Genomic_DNA"/>
</dbReference>
<name>A0ABX3IJ90_9BACT</name>
<evidence type="ECO:0000313" key="2">
    <source>
        <dbReference type="EMBL" id="ONN27891.1"/>
    </source>
</evidence>
<keyword evidence="1" id="KW-0472">Membrane</keyword>
<evidence type="ECO:0000313" key="3">
    <source>
        <dbReference type="Proteomes" id="UP000242616"/>
    </source>
</evidence>
<gene>
    <name evidence="2" type="ORF">XJ44_01390</name>
</gene>
<proteinExistence type="predicted"/>
<feature type="transmembrane region" description="Helical" evidence="1">
    <location>
        <begin position="7"/>
        <end position="25"/>
    </location>
</feature>
<organism evidence="2 3">
    <name type="scientific">Thermosipho affectus</name>
    <dbReference type="NCBI Taxonomy" id="660294"/>
    <lineage>
        <taxon>Bacteria</taxon>
        <taxon>Thermotogati</taxon>
        <taxon>Thermotogota</taxon>
        <taxon>Thermotogae</taxon>
        <taxon>Thermotogales</taxon>
        <taxon>Fervidobacteriaceae</taxon>
        <taxon>Thermosipho</taxon>
    </lineage>
</organism>